<keyword evidence="3" id="KW-1185">Reference proteome</keyword>
<comment type="caution">
    <text evidence="2">The sequence shown here is derived from an EMBL/GenBank/DDBJ whole genome shotgun (WGS) entry which is preliminary data.</text>
</comment>
<dbReference type="InterPro" id="IPR011727">
    <property type="entry name" value="CHP02117"/>
</dbReference>
<evidence type="ECO:0000313" key="2">
    <source>
        <dbReference type="EMBL" id="MBW4361307.1"/>
    </source>
</evidence>
<keyword evidence="1" id="KW-0472">Membrane</keyword>
<gene>
    <name evidence="2" type="ORF">KZH69_12510</name>
</gene>
<name>A0ABS6XXC6_9FLAO</name>
<evidence type="ECO:0000256" key="1">
    <source>
        <dbReference type="SAM" id="Phobius"/>
    </source>
</evidence>
<sequence length="246" mass="28192">MLIYLFLYHNNKIISIKIKTQSLKKALKITLKIFLTFFGFILIYIIAVFSLSKITVNQEPNTKPEVEVYILTNGVHTDIVMPIKNEQIDWSKQIKFENTKIADSTYKYLAMGWGDKGFYLETPEWSDLKASVALKAATGLSTTAIHATYYKKMTEGDDCKKMMISKEQYYRLIKYIEESFQKDPSGNFLNIKTNANYGKTDAFYEANGSYSLFHTCNTWANSGLKASGQKCCFWTALDSGIFSKYK</sequence>
<organism evidence="2 3">
    <name type="scientific">Flavobacterium taihuense</name>
    <dbReference type="NCBI Taxonomy" id="2857508"/>
    <lineage>
        <taxon>Bacteria</taxon>
        <taxon>Pseudomonadati</taxon>
        <taxon>Bacteroidota</taxon>
        <taxon>Flavobacteriia</taxon>
        <taxon>Flavobacteriales</taxon>
        <taxon>Flavobacteriaceae</taxon>
        <taxon>Flavobacterium</taxon>
    </lineage>
</organism>
<feature type="transmembrane region" description="Helical" evidence="1">
    <location>
        <begin position="29"/>
        <end position="51"/>
    </location>
</feature>
<reference evidence="2 3" key="1">
    <citation type="submission" date="2021-07" db="EMBL/GenBank/DDBJ databases">
        <title>Flavobacterium sp. nov. isolated from sediment on the Taihu Lake.</title>
        <authorList>
            <person name="Qu J.-H."/>
        </authorList>
    </citation>
    <scope>NUCLEOTIDE SEQUENCE [LARGE SCALE GENOMIC DNA]</scope>
    <source>
        <strain evidence="2 3">NAS39</strain>
    </source>
</reference>
<accession>A0ABS6XXC6</accession>
<dbReference type="Pfam" id="PF09601">
    <property type="entry name" value="DUF2459"/>
    <property type="match status" value="1"/>
</dbReference>
<protein>
    <submittedName>
        <fullName evidence="2">TIGR02117 family protein</fullName>
    </submittedName>
</protein>
<proteinExistence type="predicted"/>
<dbReference type="Proteomes" id="UP000812031">
    <property type="component" value="Unassembled WGS sequence"/>
</dbReference>
<evidence type="ECO:0000313" key="3">
    <source>
        <dbReference type="Proteomes" id="UP000812031"/>
    </source>
</evidence>
<keyword evidence="1" id="KW-0812">Transmembrane</keyword>
<keyword evidence="1" id="KW-1133">Transmembrane helix</keyword>
<dbReference type="EMBL" id="JAHWYN010000010">
    <property type="protein sequence ID" value="MBW4361307.1"/>
    <property type="molecule type" value="Genomic_DNA"/>
</dbReference>
<dbReference type="NCBIfam" id="TIGR02117">
    <property type="entry name" value="chp_urease_rgn"/>
    <property type="match status" value="1"/>
</dbReference>